<dbReference type="PANTHER" id="PTHR11909">
    <property type="entry name" value="CASEIN KINASE-RELATED"/>
    <property type="match status" value="1"/>
</dbReference>
<evidence type="ECO:0000256" key="3">
    <source>
        <dbReference type="ARBA" id="ARBA00022741"/>
    </source>
</evidence>
<keyword evidence="2" id="KW-0808">Transferase</keyword>
<evidence type="ECO:0000313" key="9">
    <source>
        <dbReference type="EMBL" id="GMT08923.1"/>
    </source>
</evidence>
<evidence type="ECO:0000313" key="10">
    <source>
        <dbReference type="Proteomes" id="UP001432322"/>
    </source>
</evidence>
<organism evidence="9 10">
    <name type="scientific">Pristionchus fissidentatus</name>
    <dbReference type="NCBI Taxonomy" id="1538716"/>
    <lineage>
        <taxon>Eukaryota</taxon>
        <taxon>Metazoa</taxon>
        <taxon>Ecdysozoa</taxon>
        <taxon>Nematoda</taxon>
        <taxon>Chromadorea</taxon>
        <taxon>Rhabditida</taxon>
        <taxon>Rhabditina</taxon>
        <taxon>Diplogasteromorpha</taxon>
        <taxon>Diplogasteroidea</taxon>
        <taxon>Neodiplogasteridae</taxon>
        <taxon>Pristionchus</taxon>
    </lineage>
</organism>
<dbReference type="InterPro" id="IPR000719">
    <property type="entry name" value="Prot_kinase_dom"/>
</dbReference>
<evidence type="ECO:0000256" key="5">
    <source>
        <dbReference type="ARBA" id="ARBA00022840"/>
    </source>
</evidence>
<dbReference type="AlphaFoldDB" id="A0AAV5URS1"/>
<comment type="similarity">
    <text evidence="6">Belongs to the protein kinase superfamily. CK1 Ser/Thr protein kinase family.</text>
</comment>
<keyword evidence="3" id="KW-0547">Nucleotide-binding</keyword>
<feature type="region of interest" description="Disordered" evidence="7">
    <location>
        <begin position="314"/>
        <end position="364"/>
    </location>
</feature>
<dbReference type="GO" id="GO:0015630">
    <property type="term" value="C:microtubule cytoskeleton"/>
    <property type="evidence" value="ECO:0007669"/>
    <property type="project" value="UniProtKB-ARBA"/>
</dbReference>
<dbReference type="Gene3D" id="1.10.510.10">
    <property type="entry name" value="Transferase(Phosphotransferase) domain 1"/>
    <property type="match status" value="1"/>
</dbReference>
<dbReference type="SMART" id="SM00220">
    <property type="entry name" value="S_TKc"/>
    <property type="match status" value="1"/>
</dbReference>
<dbReference type="SUPFAM" id="SSF56112">
    <property type="entry name" value="Protein kinase-like (PK-like)"/>
    <property type="match status" value="1"/>
</dbReference>
<comment type="caution">
    <text evidence="9">The sequence shown here is derived from an EMBL/GenBank/DDBJ whole genome shotgun (WGS) entry which is preliminary data.</text>
</comment>
<proteinExistence type="inferred from homology"/>
<sequence length="364" mass="41080">MADKKFEEGPAQLDIGMVLGDEWQIIKKLGEGGCGAVYLVESNINKRKAALKAESNFVEGGSVLKLEVAILGKLKGKKYVAELLGSGRRSNFQYVVMSLLGQSLCNVLRGCGKTVSVSTHLRVGIHMLHGLKQIHDAGFIHRDIKPANLALGNRDGDTDPNFIYILDFGLSREFVTKDDGKLVIRKPRRHALFRGTTRYCSVGAHERQDQGRVDDMWSLVYVMVELRGKLPWNNLTEKKELAEAKRLAEKRDLFGECPSQIRDLAIMLRKMDYWARPDYYEIYRMFLRAMNEGGYKFSDLWDWQMKEHKAKVAAAASGTPSKASKKSKTSTKCPESEKKVESEMELPPENPFTDDDFDKNPLGL</sequence>
<feature type="domain" description="Protein kinase" evidence="8">
    <location>
        <begin position="23"/>
        <end position="287"/>
    </location>
</feature>
<dbReference type="InterPro" id="IPR011009">
    <property type="entry name" value="Kinase-like_dom_sf"/>
</dbReference>
<gene>
    <name evidence="9" type="ORF">PFISCL1PPCAC_220</name>
</gene>
<dbReference type="Pfam" id="PF00069">
    <property type="entry name" value="Pkinase"/>
    <property type="match status" value="1"/>
</dbReference>
<dbReference type="GO" id="GO:0005524">
    <property type="term" value="F:ATP binding"/>
    <property type="evidence" value="ECO:0007669"/>
    <property type="project" value="UniProtKB-KW"/>
</dbReference>
<keyword evidence="1" id="KW-0723">Serine/threonine-protein kinase</keyword>
<reference evidence="9" key="1">
    <citation type="submission" date="2023-10" db="EMBL/GenBank/DDBJ databases">
        <title>Genome assembly of Pristionchus species.</title>
        <authorList>
            <person name="Yoshida K."/>
            <person name="Sommer R.J."/>
        </authorList>
    </citation>
    <scope>NUCLEOTIDE SEQUENCE</scope>
    <source>
        <strain evidence="9">RS5133</strain>
    </source>
</reference>
<dbReference type="GO" id="GO:0004674">
    <property type="term" value="F:protein serine/threonine kinase activity"/>
    <property type="evidence" value="ECO:0007669"/>
    <property type="project" value="UniProtKB-KW"/>
</dbReference>
<protein>
    <recommendedName>
        <fullName evidence="8">Protein kinase domain-containing protein</fullName>
    </recommendedName>
</protein>
<name>A0AAV5URS1_9BILA</name>
<dbReference type="PROSITE" id="PS50011">
    <property type="entry name" value="PROTEIN_KINASE_DOM"/>
    <property type="match status" value="1"/>
</dbReference>
<evidence type="ECO:0000256" key="2">
    <source>
        <dbReference type="ARBA" id="ARBA00022679"/>
    </source>
</evidence>
<dbReference type="InterPro" id="IPR050235">
    <property type="entry name" value="CK1_Ser-Thr_kinase"/>
</dbReference>
<evidence type="ECO:0000259" key="8">
    <source>
        <dbReference type="PROSITE" id="PS50011"/>
    </source>
</evidence>
<evidence type="ECO:0000256" key="7">
    <source>
        <dbReference type="SAM" id="MobiDB-lite"/>
    </source>
</evidence>
<keyword evidence="10" id="KW-1185">Reference proteome</keyword>
<dbReference type="FunFam" id="3.30.200.20:FF:000358">
    <property type="entry name" value="Tau tubulin kinase 2b"/>
    <property type="match status" value="1"/>
</dbReference>
<keyword evidence="4" id="KW-0418">Kinase</keyword>
<evidence type="ECO:0000256" key="1">
    <source>
        <dbReference type="ARBA" id="ARBA00022527"/>
    </source>
</evidence>
<evidence type="ECO:0000256" key="4">
    <source>
        <dbReference type="ARBA" id="ARBA00022777"/>
    </source>
</evidence>
<dbReference type="Proteomes" id="UP001432322">
    <property type="component" value="Unassembled WGS sequence"/>
</dbReference>
<keyword evidence="5" id="KW-0067">ATP-binding</keyword>
<accession>A0AAV5URS1</accession>
<dbReference type="EMBL" id="BTSY01000001">
    <property type="protein sequence ID" value="GMT08923.1"/>
    <property type="molecule type" value="Genomic_DNA"/>
</dbReference>
<evidence type="ECO:0000256" key="6">
    <source>
        <dbReference type="ARBA" id="ARBA00061588"/>
    </source>
</evidence>